<dbReference type="AlphaFoldDB" id="A0A914YVC9"/>
<proteinExistence type="predicted"/>
<accession>A0A914YVC9</accession>
<sequence length="112" mass="12667">MLKVPVNVFPIKFFLQQLHQIAFTEDLDNRILVGAQISIVQCSGLSNNNTVTLVEKSQTFSSCPIGVYKVRVDYSSNFTFTYNLMTSPISFTAVIQPIIKPHKQTILPQQFQ</sequence>
<evidence type="ECO:0000313" key="1">
    <source>
        <dbReference type="Proteomes" id="UP000887577"/>
    </source>
</evidence>
<organism evidence="1 2">
    <name type="scientific">Panagrolaimus superbus</name>
    <dbReference type="NCBI Taxonomy" id="310955"/>
    <lineage>
        <taxon>Eukaryota</taxon>
        <taxon>Metazoa</taxon>
        <taxon>Ecdysozoa</taxon>
        <taxon>Nematoda</taxon>
        <taxon>Chromadorea</taxon>
        <taxon>Rhabditida</taxon>
        <taxon>Tylenchina</taxon>
        <taxon>Panagrolaimomorpha</taxon>
        <taxon>Panagrolaimoidea</taxon>
        <taxon>Panagrolaimidae</taxon>
        <taxon>Panagrolaimus</taxon>
    </lineage>
</organism>
<keyword evidence="1" id="KW-1185">Reference proteome</keyword>
<dbReference type="Proteomes" id="UP000887577">
    <property type="component" value="Unplaced"/>
</dbReference>
<evidence type="ECO:0000313" key="2">
    <source>
        <dbReference type="WBParaSite" id="PSU_v2.g4099.t1"/>
    </source>
</evidence>
<reference evidence="2" key="1">
    <citation type="submission" date="2022-11" db="UniProtKB">
        <authorList>
            <consortium name="WormBaseParasite"/>
        </authorList>
    </citation>
    <scope>IDENTIFICATION</scope>
</reference>
<protein>
    <submittedName>
        <fullName evidence="2">Uncharacterized protein</fullName>
    </submittedName>
</protein>
<name>A0A914YVC9_9BILA</name>
<dbReference type="WBParaSite" id="PSU_v2.g4099.t1">
    <property type="protein sequence ID" value="PSU_v2.g4099.t1"/>
    <property type="gene ID" value="PSU_v2.g4099"/>
</dbReference>